<dbReference type="Pfam" id="PF14392">
    <property type="entry name" value="zf-CCHC_4"/>
    <property type="match status" value="1"/>
</dbReference>
<gene>
    <name evidence="4" type="ORF">Bca52824_082530</name>
</gene>
<feature type="region of interest" description="Disordered" evidence="1">
    <location>
        <begin position="282"/>
        <end position="362"/>
    </location>
</feature>
<dbReference type="PANTHER" id="PTHR31286:SF163">
    <property type="entry name" value="ZINC KNUCKLE CX2CX4HX4C DOMAIN-CONTAINING PROTEIN"/>
    <property type="match status" value="1"/>
</dbReference>
<proteinExistence type="predicted"/>
<evidence type="ECO:0000259" key="2">
    <source>
        <dbReference type="Pfam" id="PF14111"/>
    </source>
</evidence>
<dbReference type="PANTHER" id="PTHR31286">
    <property type="entry name" value="GLYCINE-RICH CELL WALL STRUCTURAL PROTEIN 1.8-LIKE"/>
    <property type="match status" value="1"/>
</dbReference>
<keyword evidence="5" id="KW-1185">Reference proteome</keyword>
<dbReference type="Pfam" id="PF14111">
    <property type="entry name" value="DUF4283"/>
    <property type="match status" value="1"/>
</dbReference>
<feature type="domain" description="DUF4283" evidence="2">
    <location>
        <begin position="19"/>
        <end position="98"/>
    </location>
</feature>
<dbReference type="OrthoDB" id="1750606at2759"/>
<organism evidence="4 5">
    <name type="scientific">Brassica carinata</name>
    <name type="common">Ethiopian mustard</name>
    <name type="synonym">Abyssinian cabbage</name>
    <dbReference type="NCBI Taxonomy" id="52824"/>
    <lineage>
        <taxon>Eukaryota</taxon>
        <taxon>Viridiplantae</taxon>
        <taxon>Streptophyta</taxon>
        <taxon>Embryophyta</taxon>
        <taxon>Tracheophyta</taxon>
        <taxon>Spermatophyta</taxon>
        <taxon>Magnoliopsida</taxon>
        <taxon>eudicotyledons</taxon>
        <taxon>Gunneridae</taxon>
        <taxon>Pentapetalae</taxon>
        <taxon>rosids</taxon>
        <taxon>malvids</taxon>
        <taxon>Brassicales</taxon>
        <taxon>Brassicaceae</taxon>
        <taxon>Brassiceae</taxon>
        <taxon>Brassica</taxon>
    </lineage>
</organism>
<protein>
    <recommendedName>
        <fullName evidence="6">DUF4283 domain-containing protein</fullName>
    </recommendedName>
</protein>
<name>A0A8X7PH85_BRACI</name>
<dbReference type="EMBL" id="JAAMPC010000016">
    <property type="protein sequence ID" value="KAG2252394.1"/>
    <property type="molecule type" value="Genomic_DNA"/>
</dbReference>
<dbReference type="InterPro" id="IPR025558">
    <property type="entry name" value="DUF4283"/>
</dbReference>
<sequence>MRIKAPELDTSALIQDNFLTLIGRLTNPREQNMTAVLPYLTRKWNLVGQIHGSDLGNHCFQFRFQDEKEMKKVLDNRPYQVERWMIILQRWEPIISPTFPSQIPFWITLRGIPLHFWHERVIMDIGQELGELDHYILTKTSARVWVFIDGLKPLPQDTVLEFSSGEECIVTFSYEKLENFCSYCLKLTHLESYCPDKCQRTSELLDVDVPPQSQRENNEQRIRVNDNHYQRPPFGSGNAEGSGHFKGERTEFKQRLDRHGKPFGERVSSNLQRGLPLRNKITPAMETGRGNNEPIRRDLPVRNSYTSTSPAQPLVRGEDTRYHGERRRKRSPEYQWRRLEREHSEAIPTANREAEQEHPVQHRPPLEHNLDLVDFPLLPLPPVPSTEEVMEGLREATLQYTICESSAGEPSPFRG</sequence>
<dbReference type="InterPro" id="IPR025836">
    <property type="entry name" value="Zn_knuckle_CX2CX4HX4C"/>
</dbReference>
<evidence type="ECO:0008006" key="6">
    <source>
        <dbReference type="Google" id="ProtNLM"/>
    </source>
</evidence>
<evidence type="ECO:0000259" key="3">
    <source>
        <dbReference type="Pfam" id="PF14392"/>
    </source>
</evidence>
<comment type="caution">
    <text evidence="4">The sequence shown here is derived from an EMBL/GenBank/DDBJ whole genome shotgun (WGS) entry which is preliminary data.</text>
</comment>
<evidence type="ECO:0000313" key="4">
    <source>
        <dbReference type="EMBL" id="KAG2252394.1"/>
    </source>
</evidence>
<feature type="compositionally biased region" description="Basic and acidic residues" evidence="1">
    <location>
        <begin position="352"/>
        <end position="362"/>
    </location>
</feature>
<reference evidence="4 5" key="1">
    <citation type="submission" date="2020-02" db="EMBL/GenBank/DDBJ databases">
        <authorList>
            <person name="Ma Q."/>
            <person name="Huang Y."/>
            <person name="Song X."/>
            <person name="Pei D."/>
        </authorList>
    </citation>
    <scope>NUCLEOTIDE SEQUENCE [LARGE SCALE GENOMIC DNA]</scope>
    <source>
        <strain evidence="4">Sxm20200214</strain>
        <tissue evidence="4">Leaf</tissue>
    </source>
</reference>
<dbReference type="Proteomes" id="UP000886595">
    <property type="component" value="Unassembled WGS sequence"/>
</dbReference>
<dbReference type="InterPro" id="IPR040256">
    <property type="entry name" value="At4g02000-like"/>
</dbReference>
<evidence type="ECO:0000256" key="1">
    <source>
        <dbReference type="SAM" id="MobiDB-lite"/>
    </source>
</evidence>
<accession>A0A8X7PH85</accession>
<dbReference type="AlphaFoldDB" id="A0A8X7PH85"/>
<feature type="domain" description="Zinc knuckle CX2CX4HX4C" evidence="3">
    <location>
        <begin position="150"/>
        <end position="195"/>
    </location>
</feature>
<evidence type="ECO:0000313" key="5">
    <source>
        <dbReference type="Proteomes" id="UP000886595"/>
    </source>
</evidence>
<feature type="compositionally biased region" description="Basic and acidic residues" evidence="1">
    <location>
        <begin position="331"/>
        <end position="345"/>
    </location>
</feature>